<dbReference type="VEuPathDB" id="FungiDB:SJAG_02651"/>
<feature type="compositionally biased region" description="Polar residues" evidence="4">
    <location>
        <begin position="180"/>
        <end position="196"/>
    </location>
</feature>
<dbReference type="PROSITE" id="PS50294">
    <property type="entry name" value="WD_REPEATS_REGION"/>
    <property type="match status" value="4"/>
</dbReference>
<feature type="repeat" description="WD" evidence="3">
    <location>
        <begin position="710"/>
        <end position="748"/>
    </location>
</feature>
<dbReference type="GeneID" id="7047754"/>
<dbReference type="PRINTS" id="PR00320">
    <property type="entry name" value="GPROTEINBRPT"/>
</dbReference>
<dbReference type="Pfam" id="PF00400">
    <property type="entry name" value="WD40"/>
    <property type="match status" value="6"/>
</dbReference>
<protein>
    <submittedName>
        <fullName evidence="6">F-box/WD repeat protein Pop1</fullName>
    </submittedName>
</protein>
<reference evidence="6 8" key="1">
    <citation type="journal article" date="2011" name="Science">
        <title>Comparative functional genomics of the fission yeasts.</title>
        <authorList>
            <person name="Rhind N."/>
            <person name="Chen Z."/>
            <person name="Yassour M."/>
            <person name="Thompson D.A."/>
            <person name="Haas B.J."/>
            <person name="Habib N."/>
            <person name="Wapinski I."/>
            <person name="Roy S."/>
            <person name="Lin M.F."/>
            <person name="Heiman D.I."/>
            <person name="Young S.K."/>
            <person name="Furuya K."/>
            <person name="Guo Y."/>
            <person name="Pidoux A."/>
            <person name="Chen H.M."/>
            <person name="Robbertse B."/>
            <person name="Goldberg J.M."/>
            <person name="Aoki K."/>
            <person name="Bayne E.H."/>
            <person name="Berlin A.M."/>
            <person name="Desjardins C.A."/>
            <person name="Dobbs E."/>
            <person name="Dukaj L."/>
            <person name="Fan L."/>
            <person name="FitzGerald M.G."/>
            <person name="French C."/>
            <person name="Gujja S."/>
            <person name="Hansen K."/>
            <person name="Keifenheim D."/>
            <person name="Levin J.Z."/>
            <person name="Mosher R.A."/>
            <person name="Mueller C.A."/>
            <person name="Pfiffner J."/>
            <person name="Priest M."/>
            <person name="Russ C."/>
            <person name="Smialowska A."/>
            <person name="Swoboda P."/>
            <person name="Sykes S.M."/>
            <person name="Vaughn M."/>
            <person name="Vengrova S."/>
            <person name="Yoder R."/>
            <person name="Zeng Q."/>
            <person name="Allshire R."/>
            <person name="Baulcombe D."/>
            <person name="Birren B.W."/>
            <person name="Brown W."/>
            <person name="Ekwall K."/>
            <person name="Kellis M."/>
            <person name="Leatherwood J."/>
            <person name="Levin H."/>
            <person name="Margalit H."/>
            <person name="Martienssen R."/>
            <person name="Nieduszynski C.A."/>
            <person name="Spatafora J.W."/>
            <person name="Friedman N."/>
            <person name="Dalgaard J.Z."/>
            <person name="Baumann P."/>
            <person name="Niki H."/>
            <person name="Regev A."/>
            <person name="Nusbaum C."/>
        </authorList>
    </citation>
    <scope>NUCLEOTIDE SEQUENCE [LARGE SCALE GENOMIC DNA]</scope>
    <source>
        <strain evidence="8">yFS275 / FY16936</strain>
    </source>
</reference>
<dbReference type="GO" id="GO:1990756">
    <property type="term" value="F:ubiquitin-like ligase-substrate adaptor activity"/>
    <property type="evidence" value="ECO:0007669"/>
    <property type="project" value="EnsemblFungi"/>
</dbReference>
<dbReference type="InterPro" id="IPR018391">
    <property type="entry name" value="PQQ_b-propeller_rpt"/>
</dbReference>
<feature type="repeat" description="WD" evidence="3">
    <location>
        <begin position="628"/>
        <end position="669"/>
    </location>
</feature>
<evidence type="ECO:0000256" key="3">
    <source>
        <dbReference type="PROSITE-ProRule" id="PRU00221"/>
    </source>
</evidence>
<dbReference type="InterPro" id="IPR015943">
    <property type="entry name" value="WD40/YVTN_repeat-like_dom_sf"/>
</dbReference>
<dbReference type="JaponicusDB" id="SJAG_02651">
    <property type="gene designation" value="pop1"/>
</dbReference>
<feature type="region of interest" description="Disordered" evidence="4">
    <location>
        <begin position="117"/>
        <end position="137"/>
    </location>
</feature>
<dbReference type="GO" id="GO:0031145">
    <property type="term" value="P:anaphase-promoting complex-dependent catabolic process"/>
    <property type="evidence" value="ECO:0007669"/>
    <property type="project" value="EnsemblFungi"/>
</dbReference>
<dbReference type="PANTHER" id="PTHR19849">
    <property type="entry name" value="PHOSPHOLIPASE A-2-ACTIVATING PROTEIN"/>
    <property type="match status" value="1"/>
</dbReference>
<sequence>MPLLPSVSKSNNLSQTFLAFMERDKQDTLSKATLDPCEGSDSPIIEKRERSSNSESGSLSARVFVPKEFSSFHFSSPSGNDLHFTNNEMTPAVQNLELLQVVLNAFFARQQSGPDLLASPPSQQLKRALFGGDRRELRKRRMITSTYTCRGPSCASPTSQTDAIVNCNEGSPHTDKPRSASRSDLQFNSQTSASDNHSSELFAPIPLVSQTSTSLRGSLSQRAAFPSSSPSSPSSTSSATSAVHTPTNAPVIHSSPSQMEAVMKMQSLLTSFSSFPKPVQSYLIFHFLQNSHKHTIQEISSLLNPLFQRDFLALLPQEICRLIINYLDASSLCMAAQVSRRWNTLLNCSREPWENLFRADAFHWERKDEELRQKWLQQSVSPCTIMKRIYLRHHRLRHKWLDKNTKPSVLSFPIQANNVITALQFDFEKVVVTSDDYVIHIYSTKTGKLLQRLEGHEDEVWAFQYVGNTLVSGSSDKTVRVWNMETGECKQVFYGHTSVIRCLRIVTNDDLHPTLNDENTPVITNSLPLNSYIVTGSRDSTIRVWKLPDLTDPTIPAQQETTAANTEEAAASAAVDRDNSNPYYIRTLRGHALTVRDIACAGDIVVSGSYDGTVRVWQASTGECLHVLRGHVDRVYSVIIDETRQRCISAGVDACIRIWSLITGECLHVLSGHTSLVCQVSLTQDILVSGSTDATLRVWDAETGKCKHVLKGHLRHVTCFQHDESKVISSSDGTLKLWDVRTGTFVRDLLSDLQLIFQVKFVEYKCVAAILRNNRMYLDILDFSDNATSPRITSDVTA</sequence>
<proteinExistence type="predicted"/>
<dbReference type="SMART" id="SM00320">
    <property type="entry name" value="WD40"/>
    <property type="match status" value="7"/>
</dbReference>
<feature type="region of interest" description="Disordered" evidence="4">
    <location>
        <begin position="218"/>
        <end position="253"/>
    </location>
</feature>
<dbReference type="Gene3D" id="1.20.1280.50">
    <property type="match status" value="1"/>
</dbReference>
<keyword evidence="1 3" id="KW-0853">WD repeat</keyword>
<feature type="repeat" description="WD" evidence="3">
    <location>
        <begin position="528"/>
        <end position="547"/>
    </location>
</feature>
<dbReference type="HOGENOM" id="CLU_000288_103_3_1"/>
<dbReference type="SMART" id="SM00564">
    <property type="entry name" value="PQQ"/>
    <property type="match status" value="4"/>
</dbReference>
<evidence type="ECO:0000256" key="4">
    <source>
        <dbReference type="SAM" id="MobiDB-lite"/>
    </source>
</evidence>
<dbReference type="OrthoDB" id="190105at2759"/>
<organism evidence="6 8">
    <name type="scientific">Schizosaccharomyces japonicus (strain yFS275 / FY16936)</name>
    <name type="common">Fission yeast</name>
    <dbReference type="NCBI Taxonomy" id="402676"/>
    <lineage>
        <taxon>Eukaryota</taxon>
        <taxon>Fungi</taxon>
        <taxon>Dikarya</taxon>
        <taxon>Ascomycota</taxon>
        <taxon>Taphrinomycotina</taxon>
        <taxon>Schizosaccharomycetes</taxon>
        <taxon>Schizosaccharomycetales</taxon>
        <taxon>Schizosaccharomycetaceae</taxon>
        <taxon>Schizosaccharomyces</taxon>
    </lineage>
</organism>
<dbReference type="PROSITE" id="PS50082">
    <property type="entry name" value="WD_REPEATS_2"/>
    <property type="match status" value="6"/>
</dbReference>
<accession>B6K0T6</accession>
<gene>
    <name evidence="7" type="primary">pop1</name>
    <name evidence="6" type="ORF">SJAG_02651</name>
</gene>
<evidence type="ECO:0000259" key="5">
    <source>
        <dbReference type="PROSITE" id="PS50181"/>
    </source>
</evidence>
<feature type="repeat" description="WD" evidence="3">
    <location>
        <begin position="670"/>
        <end position="709"/>
    </location>
</feature>
<keyword evidence="8" id="KW-1185">Reference proteome</keyword>
<dbReference type="GO" id="GO:0000747">
    <property type="term" value="P:conjugation with cellular fusion"/>
    <property type="evidence" value="ECO:0007669"/>
    <property type="project" value="EnsemblFungi"/>
</dbReference>
<evidence type="ECO:0000313" key="7">
    <source>
        <dbReference type="JaponicusDB" id="SJAG_02651"/>
    </source>
</evidence>
<dbReference type="PROSITE" id="PS50181">
    <property type="entry name" value="FBOX"/>
    <property type="match status" value="1"/>
</dbReference>
<evidence type="ECO:0000313" key="8">
    <source>
        <dbReference type="Proteomes" id="UP000001744"/>
    </source>
</evidence>
<dbReference type="Proteomes" id="UP000001744">
    <property type="component" value="Unassembled WGS sequence"/>
</dbReference>
<evidence type="ECO:0000256" key="1">
    <source>
        <dbReference type="ARBA" id="ARBA00022574"/>
    </source>
</evidence>
<dbReference type="Pfam" id="PF12937">
    <property type="entry name" value="F-box-like"/>
    <property type="match status" value="1"/>
</dbReference>
<dbReference type="SUPFAM" id="SSF81383">
    <property type="entry name" value="F-box domain"/>
    <property type="match status" value="1"/>
</dbReference>
<dbReference type="PANTHER" id="PTHR19849:SF1">
    <property type="entry name" value="F-BOX_WD REPEAT-CONTAINING PROTEIN 7"/>
    <property type="match status" value="1"/>
</dbReference>
<evidence type="ECO:0000256" key="2">
    <source>
        <dbReference type="ARBA" id="ARBA00022737"/>
    </source>
</evidence>
<dbReference type="CDD" id="cd00200">
    <property type="entry name" value="WD40"/>
    <property type="match status" value="1"/>
</dbReference>
<feature type="repeat" description="WD" evidence="3">
    <location>
        <begin position="588"/>
        <end position="627"/>
    </location>
</feature>
<dbReference type="Gene3D" id="2.130.10.10">
    <property type="entry name" value="YVTN repeat-like/Quinoprotein amine dehydrogenase"/>
    <property type="match status" value="1"/>
</dbReference>
<dbReference type="InterPro" id="IPR036322">
    <property type="entry name" value="WD40_repeat_dom_sf"/>
</dbReference>
<feature type="repeat" description="WD" evidence="3">
    <location>
        <begin position="453"/>
        <end position="492"/>
    </location>
</feature>
<dbReference type="InterPro" id="IPR001680">
    <property type="entry name" value="WD40_rpt"/>
</dbReference>
<feature type="region of interest" description="Disordered" evidence="4">
    <location>
        <begin position="29"/>
        <end position="59"/>
    </location>
</feature>
<feature type="compositionally biased region" description="Low complexity" evidence="4">
    <location>
        <begin position="223"/>
        <end position="247"/>
    </location>
</feature>
<dbReference type="STRING" id="402676.B6K0T6"/>
<feature type="domain" description="F-box" evidence="5">
    <location>
        <begin position="309"/>
        <end position="356"/>
    </location>
</feature>
<dbReference type="PROSITE" id="PS00678">
    <property type="entry name" value="WD_REPEATS_1"/>
    <property type="match status" value="2"/>
</dbReference>
<name>B6K0T6_SCHJY</name>
<keyword evidence="2" id="KW-0677">Repeat</keyword>
<dbReference type="eggNOG" id="KOG0274">
    <property type="taxonomic scope" value="Eukaryota"/>
</dbReference>
<dbReference type="OMA" id="WDIAKMK"/>
<dbReference type="RefSeq" id="XP_002173850.2">
    <property type="nucleotide sequence ID" value="XM_002173814.2"/>
</dbReference>
<evidence type="ECO:0000313" key="6">
    <source>
        <dbReference type="EMBL" id="EEB07557.2"/>
    </source>
</evidence>
<dbReference type="SUPFAM" id="SSF50978">
    <property type="entry name" value="WD40 repeat-like"/>
    <property type="match status" value="1"/>
</dbReference>
<dbReference type="AlphaFoldDB" id="B6K0T6"/>
<dbReference type="InterPro" id="IPR001810">
    <property type="entry name" value="F-box_dom"/>
</dbReference>
<dbReference type="InterPro" id="IPR020472">
    <property type="entry name" value="WD40_PAC1"/>
</dbReference>
<feature type="region of interest" description="Disordered" evidence="4">
    <location>
        <begin position="165"/>
        <end position="198"/>
    </location>
</feature>
<dbReference type="EMBL" id="KE651166">
    <property type="protein sequence ID" value="EEB07557.2"/>
    <property type="molecule type" value="Genomic_DNA"/>
</dbReference>
<dbReference type="InterPro" id="IPR019775">
    <property type="entry name" value="WD40_repeat_CS"/>
</dbReference>
<dbReference type="SMART" id="SM00256">
    <property type="entry name" value="FBOX"/>
    <property type="match status" value="1"/>
</dbReference>
<dbReference type="InterPro" id="IPR036047">
    <property type="entry name" value="F-box-like_dom_sf"/>
</dbReference>